<dbReference type="CDD" id="cd02856">
    <property type="entry name" value="E_set_GDE_Isoamylase_N"/>
    <property type="match status" value="1"/>
</dbReference>
<sequence length="696" mass="77906">MPLTPGILEPGSPAPLGATWDGLGVNFAIFSANATAVELCLYNGANREIARLDLPERTDQVWHGYLPGAGPGTIYGYRIHGPYKPEEGHRFNPNKLLLDPYAKEFFGLLRWSDTLFGYRLHSPRGDLSFDRRDSGPGMVKAVVTTENYVWGDDKPPAVPWSDTIIYEAHVKGLTRQFDEVPERFRGTYAALGHPAVIAHLRRLGITTIELMPIHAFLQDRHLIDKGLRNYWGYNTLGFFTPEPGYMSSGSTNELRATIRRLHRAGIEVLLDVVYNHTCEGSELGPTLSWRGIDNANYYRLVDGNVRHTINDTGTGNVLDMASPRALQMVLDSLRYFVESYHVDGFRFDLGATLGREHTGFDPNSGFFDAVRQDPVLNKVKLISEPWDIGPGGYQLGNHPPPFGEWNDRYRDTLRRYWRGDSGQRPELARRLSGSADIFASRRPTASINYLASHDGSPLGDLVMYEGKHNEANGEDNRDGASDNLSCHWGVEGPTDQEPIVALRERVKRSMLLSLFASLGTPMLLAGDEFGNSQGGNNNAYCQDNEISWLDWEKLKSPEGAAQMDFTARMISLRKRYAGLRSAKFLFGEETSPGFRNLDWLDERGNTLSEDDWANGEGRALIMRRALWDGDGKIEVLSLLLNGSEKAIEFSLHSNWPWQLLVDTAYPEREAGPYEGATYMVEDRSAALFTALVEPPK</sequence>
<evidence type="ECO:0000256" key="2">
    <source>
        <dbReference type="ARBA" id="ARBA00022801"/>
    </source>
</evidence>
<reference evidence="5 6" key="1">
    <citation type="journal article" date="2019" name="Int. J. Syst. Evol. Microbiol.">
        <title>The Global Catalogue of Microorganisms (GCM) 10K type strain sequencing project: providing services to taxonomists for standard genome sequencing and annotation.</title>
        <authorList>
            <consortium name="The Broad Institute Genomics Platform"/>
            <consortium name="The Broad Institute Genome Sequencing Center for Infectious Disease"/>
            <person name="Wu L."/>
            <person name="Ma J."/>
        </authorList>
    </citation>
    <scope>NUCLEOTIDE SEQUENCE [LARGE SCALE GENOMIC DNA]</scope>
    <source>
        <strain evidence="5 6">JCM 15089</strain>
    </source>
</reference>
<dbReference type="Gene3D" id="2.60.40.10">
    <property type="entry name" value="Immunoglobulins"/>
    <property type="match status" value="1"/>
</dbReference>
<accession>A0ABN1E8C3</accession>
<dbReference type="NCBIfam" id="TIGR02100">
    <property type="entry name" value="glgX_debranch"/>
    <property type="match status" value="1"/>
</dbReference>
<evidence type="ECO:0000313" key="6">
    <source>
        <dbReference type="Proteomes" id="UP001499951"/>
    </source>
</evidence>
<dbReference type="InterPro" id="IPR006047">
    <property type="entry name" value="GH13_cat_dom"/>
</dbReference>
<dbReference type="InterPro" id="IPR044505">
    <property type="entry name" value="GlgX_Isoamylase_N_E_set"/>
</dbReference>
<comment type="similarity">
    <text evidence="1">Belongs to the glycosyl hydrolase 13 family.</text>
</comment>
<dbReference type="InterPro" id="IPR017853">
    <property type="entry name" value="GH"/>
</dbReference>
<feature type="domain" description="Glycosyl hydrolase family 13 catalytic" evidence="4">
    <location>
        <begin position="178"/>
        <end position="573"/>
    </location>
</feature>
<proteinExistence type="inferred from homology"/>
<dbReference type="PANTHER" id="PTHR43002">
    <property type="entry name" value="GLYCOGEN DEBRANCHING ENZYME"/>
    <property type="match status" value="1"/>
</dbReference>
<organism evidence="5 6">
    <name type="scientific">Rhizomicrobium electricum</name>
    <dbReference type="NCBI Taxonomy" id="480070"/>
    <lineage>
        <taxon>Bacteria</taxon>
        <taxon>Pseudomonadati</taxon>
        <taxon>Pseudomonadota</taxon>
        <taxon>Alphaproteobacteria</taxon>
        <taxon>Micropepsales</taxon>
        <taxon>Micropepsaceae</taxon>
        <taxon>Rhizomicrobium</taxon>
    </lineage>
</organism>
<dbReference type="SUPFAM" id="SSF51011">
    <property type="entry name" value="Glycosyl hydrolase domain"/>
    <property type="match status" value="1"/>
</dbReference>
<evidence type="ECO:0000259" key="4">
    <source>
        <dbReference type="SMART" id="SM00642"/>
    </source>
</evidence>
<evidence type="ECO:0000256" key="3">
    <source>
        <dbReference type="ARBA" id="ARBA00023295"/>
    </source>
</evidence>
<dbReference type="InterPro" id="IPR011837">
    <property type="entry name" value="Glycogen_debranch_GlgX"/>
</dbReference>
<dbReference type="Gene3D" id="2.60.40.1180">
    <property type="entry name" value="Golgi alpha-mannosidase II"/>
    <property type="match status" value="1"/>
</dbReference>
<dbReference type="InterPro" id="IPR013783">
    <property type="entry name" value="Ig-like_fold"/>
</dbReference>
<dbReference type="InterPro" id="IPR004193">
    <property type="entry name" value="Glyco_hydro_13_N"/>
</dbReference>
<gene>
    <name evidence="5" type="primary">glgX_1</name>
    <name evidence="5" type="ORF">GCM10008942_06480</name>
</gene>
<dbReference type="SUPFAM" id="SSF51445">
    <property type="entry name" value="(Trans)glycosidases"/>
    <property type="match status" value="1"/>
</dbReference>
<dbReference type="Pfam" id="PF02922">
    <property type="entry name" value="CBM_48"/>
    <property type="match status" value="1"/>
</dbReference>
<dbReference type="CDD" id="cd11326">
    <property type="entry name" value="AmyAc_Glg_debranch"/>
    <property type="match status" value="1"/>
</dbReference>
<dbReference type="RefSeq" id="WP_166931906.1">
    <property type="nucleotide sequence ID" value="NZ_BAAADD010000002.1"/>
</dbReference>
<protein>
    <submittedName>
        <fullName evidence="5">Glycogen debranching protein GlgX</fullName>
    </submittedName>
</protein>
<name>A0ABN1E8C3_9PROT</name>
<dbReference type="Proteomes" id="UP001499951">
    <property type="component" value="Unassembled WGS sequence"/>
</dbReference>
<dbReference type="Gene3D" id="3.20.20.80">
    <property type="entry name" value="Glycosidases"/>
    <property type="match status" value="1"/>
</dbReference>
<evidence type="ECO:0000313" key="5">
    <source>
        <dbReference type="EMBL" id="GAA0560763.1"/>
    </source>
</evidence>
<dbReference type="SUPFAM" id="SSF81296">
    <property type="entry name" value="E set domains"/>
    <property type="match status" value="1"/>
</dbReference>
<dbReference type="InterPro" id="IPR014756">
    <property type="entry name" value="Ig_E-set"/>
</dbReference>
<dbReference type="InterPro" id="IPR013780">
    <property type="entry name" value="Glyco_hydro_b"/>
</dbReference>
<keyword evidence="6" id="KW-1185">Reference proteome</keyword>
<comment type="caution">
    <text evidence="5">The sequence shown here is derived from an EMBL/GenBank/DDBJ whole genome shotgun (WGS) entry which is preliminary data.</text>
</comment>
<keyword evidence="3" id="KW-0326">Glycosidase</keyword>
<keyword evidence="2" id="KW-0378">Hydrolase</keyword>
<dbReference type="EMBL" id="BAAADD010000002">
    <property type="protein sequence ID" value="GAA0560763.1"/>
    <property type="molecule type" value="Genomic_DNA"/>
</dbReference>
<dbReference type="SMART" id="SM00642">
    <property type="entry name" value="Aamy"/>
    <property type="match status" value="1"/>
</dbReference>
<evidence type="ECO:0000256" key="1">
    <source>
        <dbReference type="ARBA" id="ARBA00008061"/>
    </source>
</evidence>